<dbReference type="EMBL" id="JBJIAA010000002">
    <property type="protein sequence ID" value="MFL0249445.1"/>
    <property type="molecule type" value="Genomic_DNA"/>
</dbReference>
<protein>
    <submittedName>
        <fullName evidence="1">Uncharacterized protein</fullName>
    </submittedName>
</protein>
<dbReference type="RefSeq" id="WP_406786112.1">
    <property type="nucleotide sequence ID" value="NZ_JBJIAA010000002.1"/>
</dbReference>
<keyword evidence="2" id="KW-1185">Reference proteome</keyword>
<organism evidence="1 2">
    <name type="scientific">Clostridium neuense</name>
    <dbReference type="NCBI Taxonomy" id="1728934"/>
    <lineage>
        <taxon>Bacteria</taxon>
        <taxon>Bacillati</taxon>
        <taxon>Bacillota</taxon>
        <taxon>Clostridia</taxon>
        <taxon>Eubacteriales</taxon>
        <taxon>Clostridiaceae</taxon>
        <taxon>Clostridium</taxon>
    </lineage>
</organism>
<proteinExistence type="predicted"/>
<dbReference type="Proteomes" id="UP001623592">
    <property type="component" value="Unassembled WGS sequence"/>
</dbReference>
<evidence type="ECO:0000313" key="2">
    <source>
        <dbReference type="Proteomes" id="UP001623592"/>
    </source>
</evidence>
<gene>
    <name evidence="1" type="ORF">ACJDT4_03350</name>
</gene>
<accession>A0ABW8TAK5</accession>
<name>A0ABW8TAK5_9CLOT</name>
<comment type="caution">
    <text evidence="1">The sequence shown here is derived from an EMBL/GenBank/DDBJ whole genome shotgun (WGS) entry which is preliminary data.</text>
</comment>
<sequence>MNSELNNKEEAKAVKASEKLEENWEPIEDGIKDSYKDLYEKIEVPMGAIQSSAKANPIDTNTITSAIKELDKLLTEMKNLK</sequence>
<reference evidence="1 2" key="1">
    <citation type="submission" date="2024-11" db="EMBL/GenBank/DDBJ databases">
        <authorList>
            <person name="Heng Y.C."/>
            <person name="Lim A.C.H."/>
            <person name="Lee J.K.Y."/>
            <person name="Kittelmann S."/>
        </authorList>
    </citation>
    <scope>NUCLEOTIDE SEQUENCE [LARGE SCALE GENOMIC DNA]</scope>
    <source>
        <strain evidence="1 2">WILCCON 0114</strain>
    </source>
</reference>
<evidence type="ECO:0000313" key="1">
    <source>
        <dbReference type="EMBL" id="MFL0249445.1"/>
    </source>
</evidence>